<feature type="compositionally biased region" description="Basic and acidic residues" evidence="1">
    <location>
        <begin position="339"/>
        <end position="348"/>
    </location>
</feature>
<feature type="compositionally biased region" description="Basic and acidic residues" evidence="1">
    <location>
        <begin position="618"/>
        <end position="633"/>
    </location>
</feature>
<feature type="compositionally biased region" description="Acidic residues" evidence="1">
    <location>
        <begin position="665"/>
        <end position="675"/>
    </location>
</feature>
<feature type="compositionally biased region" description="Polar residues" evidence="1">
    <location>
        <begin position="21"/>
        <end position="37"/>
    </location>
</feature>
<feature type="compositionally biased region" description="Polar residues" evidence="1">
    <location>
        <begin position="581"/>
        <end position="591"/>
    </location>
</feature>
<feature type="compositionally biased region" description="Basic and acidic residues" evidence="1">
    <location>
        <begin position="120"/>
        <end position="188"/>
    </location>
</feature>
<dbReference type="InParanoid" id="G0PE13"/>
<feature type="region of interest" description="Disordered" evidence="1">
    <location>
        <begin position="580"/>
        <end position="759"/>
    </location>
</feature>
<dbReference type="OrthoDB" id="5855762at2759"/>
<accession>G0PE13</accession>
<dbReference type="eggNOG" id="ENOG502SGU3">
    <property type="taxonomic scope" value="Eukaryota"/>
</dbReference>
<dbReference type="EMBL" id="GL380300">
    <property type="protein sequence ID" value="EGT52628.1"/>
    <property type="molecule type" value="Genomic_DNA"/>
</dbReference>
<feature type="compositionally biased region" description="Acidic residues" evidence="1">
    <location>
        <begin position="599"/>
        <end position="617"/>
    </location>
</feature>
<dbReference type="HOGENOM" id="CLU_011249_0_0_1"/>
<keyword evidence="3" id="KW-1185">Reference proteome</keyword>
<feature type="compositionally biased region" description="Basic and acidic residues" evidence="1">
    <location>
        <begin position="86"/>
        <end position="107"/>
    </location>
</feature>
<protein>
    <submittedName>
        <fullName evidence="2">Uncharacterized protein</fullName>
    </submittedName>
</protein>
<feature type="region of interest" description="Disordered" evidence="1">
    <location>
        <begin position="303"/>
        <end position="348"/>
    </location>
</feature>
<feature type="compositionally biased region" description="Polar residues" evidence="1">
    <location>
        <begin position="193"/>
        <end position="223"/>
    </location>
</feature>
<gene>
    <name evidence="2" type="ORF">CAEBREN_01964</name>
</gene>
<reference evidence="3" key="1">
    <citation type="submission" date="2011-07" db="EMBL/GenBank/DDBJ databases">
        <authorList>
            <consortium name="Caenorhabditis brenneri Sequencing and Analysis Consortium"/>
            <person name="Wilson R.K."/>
        </authorList>
    </citation>
    <scope>NUCLEOTIDE SEQUENCE [LARGE SCALE GENOMIC DNA]</scope>
    <source>
        <strain evidence="3">PB2801</strain>
    </source>
</reference>
<organism evidence="3">
    <name type="scientific">Caenorhabditis brenneri</name>
    <name type="common">Nematode worm</name>
    <dbReference type="NCBI Taxonomy" id="135651"/>
    <lineage>
        <taxon>Eukaryota</taxon>
        <taxon>Metazoa</taxon>
        <taxon>Ecdysozoa</taxon>
        <taxon>Nematoda</taxon>
        <taxon>Chromadorea</taxon>
        <taxon>Rhabditida</taxon>
        <taxon>Rhabditina</taxon>
        <taxon>Rhabditomorpha</taxon>
        <taxon>Rhabditoidea</taxon>
        <taxon>Rhabditidae</taxon>
        <taxon>Peloderinae</taxon>
        <taxon>Caenorhabditis</taxon>
    </lineage>
</organism>
<dbReference type="FunCoup" id="G0PE13">
    <property type="interactions" value="1099"/>
</dbReference>
<feature type="region of interest" description="Disordered" evidence="1">
    <location>
        <begin position="20"/>
        <end position="44"/>
    </location>
</feature>
<feature type="compositionally biased region" description="Acidic residues" evidence="1">
    <location>
        <begin position="636"/>
        <end position="655"/>
    </location>
</feature>
<feature type="compositionally biased region" description="Polar residues" evidence="1">
    <location>
        <begin position="317"/>
        <end position="334"/>
    </location>
</feature>
<sequence>MENDEFDLYDIALGKEYCPNETASTSKTALETENKATSPAPVAEGASVSVELFRNLLMGSRSQVEKLKLQNNILKTNKIDVKIDQKVTKERGSDHREKRNENRKENIESVITSRRLNRYRKSESPEEPRRVRVRGDDERHRRRYADEENSSIRRDTKEGSKKTEDNKRKLPPAKEDIIEPKMAKKSISERIQYPSSINKSSGVENVFPTTSNQQKSSEMSSKMDNPDIPSAGKITSNQTVKPKRAPIVWDDDHKSFSSKEQESELKVPDSSTRKAFEFKLKTVDKKKGASKTEIVSKSVCSAPTKEPSTKYKFVPTSKKNSVGNSEPASKNTPSECAPDFEKDKKSPTEMILKDEGSSTVTSALQEKEERWIVYPVKKSANVLDHIYKRALERQAFQRKWSQTTIIFDEIKQTSFGLLTDGSSNNIECSSEEGIKINGIHEKEVMDKKQVAELFKAFGVSDEGISVLQKQADSNLKTATNTQQVVSTPSAPQSSIVTEIDDGSDMLNEFFPDLACRSNQQINGATPTTTDSSYRPLSTESFSSMVDREEEELAHLIREDSVVPPSNDCLLDMELGDAEETIVSQETTNQSRNSRREESDANEDWDEFCLEDVDDDVDETTRDRKLSEMSKTGEIEQTMDWDVDGEEPDESNEDPESQTQTIPESESIEEVEVDDEQTPKSHRTESVPLKMNTDFRLSDDEDLISPITSTPRPGTAKNDMEEPLEDIEEHEPIMKPRDDSYVDELDWDYGTDEGEEDDQCDQHEGNITVIEMAGEYFTVNLLIDDLNP</sequence>
<dbReference type="AlphaFoldDB" id="G0PE13"/>
<feature type="compositionally biased region" description="Basic and acidic residues" evidence="1">
    <location>
        <begin position="729"/>
        <end position="739"/>
    </location>
</feature>
<feature type="compositionally biased region" description="Acidic residues" evidence="1">
    <location>
        <begin position="740"/>
        <end position="758"/>
    </location>
</feature>
<dbReference type="Proteomes" id="UP000008068">
    <property type="component" value="Unassembled WGS sequence"/>
</dbReference>
<dbReference type="OMA" id="NTPSECA"/>
<evidence type="ECO:0000313" key="2">
    <source>
        <dbReference type="EMBL" id="EGT52628.1"/>
    </source>
</evidence>
<evidence type="ECO:0000313" key="3">
    <source>
        <dbReference type="Proteomes" id="UP000008068"/>
    </source>
</evidence>
<proteinExistence type="predicted"/>
<feature type="compositionally biased region" description="Basic and acidic residues" evidence="1">
    <location>
        <begin position="250"/>
        <end position="271"/>
    </location>
</feature>
<evidence type="ECO:0000256" key="1">
    <source>
        <dbReference type="SAM" id="MobiDB-lite"/>
    </source>
</evidence>
<name>G0PE13_CAEBE</name>
<feature type="region of interest" description="Disordered" evidence="1">
    <location>
        <begin position="86"/>
        <end position="271"/>
    </location>
</feature>